<evidence type="ECO:0000256" key="6">
    <source>
        <dbReference type="ARBA" id="ARBA00047512"/>
    </source>
</evidence>
<evidence type="ECO:0000256" key="2">
    <source>
        <dbReference type="ARBA" id="ARBA00012247"/>
    </source>
</evidence>
<keyword evidence="10" id="KW-1185">Reference proteome</keyword>
<dbReference type="PANTHER" id="PTHR43620:SF7">
    <property type="entry name" value="GLYCEROPHOSPHODIESTER PHOSPHODIESTERASE GDPD5-RELATED"/>
    <property type="match status" value="1"/>
</dbReference>
<feature type="domain" description="GP-PDE" evidence="8">
    <location>
        <begin position="22"/>
        <end position="323"/>
    </location>
</feature>
<dbReference type="SUPFAM" id="SSF51695">
    <property type="entry name" value="PLC-like phosphodiesterases"/>
    <property type="match status" value="1"/>
</dbReference>
<keyword evidence="5 9" id="KW-0378">Hydrolase</keyword>
<dbReference type="RefSeq" id="WP_316026116.1">
    <property type="nucleotide sequence ID" value="NZ_JAWDIO010000002.1"/>
</dbReference>
<evidence type="ECO:0000313" key="9">
    <source>
        <dbReference type="EMBL" id="MDU0354522.1"/>
    </source>
</evidence>
<protein>
    <recommendedName>
        <fullName evidence="2">glycerophosphodiester phosphodiesterase</fullName>
        <ecNumber evidence="2">3.1.4.46</ecNumber>
    </recommendedName>
</protein>
<reference evidence="9 10" key="1">
    <citation type="submission" date="2023-10" db="EMBL/GenBank/DDBJ databases">
        <title>Glaciecola aquimarina strain GGW-M5 nov., isolated from a coastal seawater.</title>
        <authorList>
            <person name="Bayburt H."/>
            <person name="Kim J.M."/>
            <person name="Choi B.J."/>
            <person name="Jeon C.O."/>
        </authorList>
    </citation>
    <scope>NUCLEOTIDE SEQUENCE [LARGE SCALE GENOMIC DNA]</scope>
    <source>
        <strain evidence="9 10">KCTC 32108</strain>
    </source>
</reference>
<dbReference type="EMBL" id="JAWDIO010000002">
    <property type="protein sequence ID" value="MDU0354522.1"/>
    <property type="molecule type" value="Genomic_DNA"/>
</dbReference>
<comment type="caution">
    <text evidence="9">The sequence shown here is derived from an EMBL/GenBank/DDBJ whole genome shotgun (WGS) entry which is preliminary data.</text>
</comment>
<evidence type="ECO:0000256" key="5">
    <source>
        <dbReference type="ARBA" id="ARBA00022801"/>
    </source>
</evidence>
<feature type="chain" id="PRO_5047101399" description="glycerophosphodiester phosphodiesterase" evidence="7">
    <location>
        <begin position="21"/>
        <end position="333"/>
    </location>
</feature>
<evidence type="ECO:0000256" key="1">
    <source>
        <dbReference type="ARBA" id="ARBA00007277"/>
    </source>
</evidence>
<keyword evidence="3 7" id="KW-0732">Signal</keyword>
<dbReference type="Pfam" id="PF03009">
    <property type="entry name" value="GDPD"/>
    <property type="match status" value="1"/>
</dbReference>
<feature type="signal peptide" evidence="7">
    <location>
        <begin position="1"/>
        <end position="20"/>
    </location>
</feature>
<accession>A0ABU3SX65</accession>
<evidence type="ECO:0000256" key="3">
    <source>
        <dbReference type="ARBA" id="ARBA00022729"/>
    </source>
</evidence>
<organism evidence="9 10">
    <name type="scientific">Paraglaciecola aquimarina</name>
    <dbReference type="NCBI Taxonomy" id="1235557"/>
    <lineage>
        <taxon>Bacteria</taxon>
        <taxon>Pseudomonadati</taxon>
        <taxon>Pseudomonadota</taxon>
        <taxon>Gammaproteobacteria</taxon>
        <taxon>Alteromonadales</taxon>
        <taxon>Alteromonadaceae</taxon>
        <taxon>Paraglaciecola</taxon>
    </lineage>
</organism>
<name>A0ABU3SX65_9ALTE</name>
<dbReference type="GO" id="GO:0008889">
    <property type="term" value="F:glycerophosphodiester phosphodiesterase activity"/>
    <property type="evidence" value="ECO:0007669"/>
    <property type="project" value="UniProtKB-EC"/>
</dbReference>
<evidence type="ECO:0000256" key="7">
    <source>
        <dbReference type="SAM" id="SignalP"/>
    </source>
</evidence>
<dbReference type="InterPro" id="IPR030395">
    <property type="entry name" value="GP_PDE_dom"/>
</dbReference>
<gene>
    <name evidence="9" type="primary">glpQ</name>
    <name evidence="9" type="ORF">RS130_11765</name>
</gene>
<comment type="catalytic activity">
    <reaction evidence="6">
        <text>a sn-glycero-3-phosphodiester + H2O = an alcohol + sn-glycerol 3-phosphate + H(+)</text>
        <dbReference type="Rhea" id="RHEA:12969"/>
        <dbReference type="ChEBI" id="CHEBI:15377"/>
        <dbReference type="ChEBI" id="CHEBI:15378"/>
        <dbReference type="ChEBI" id="CHEBI:30879"/>
        <dbReference type="ChEBI" id="CHEBI:57597"/>
        <dbReference type="ChEBI" id="CHEBI:83408"/>
        <dbReference type="EC" id="3.1.4.46"/>
    </reaction>
</comment>
<dbReference type="Gene3D" id="3.20.20.190">
    <property type="entry name" value="Phosphatidylinositol (PI) phosphodiesterase"/>
    <property type="match status" value="1"/>
</dbReference>
<dbReference type="NCBIfam" id="NF008354">
    <property type="entry name" value="PRK11143.1"/>
    <property type="match status" value="1"/>
</dbReference>
<keyword evidence="4" id="KW-0319">Glycerol metabolism</keyword>
<sequence>MRKGIFGLVLVMSMTQTILAKPLVIAHRGAPGYLPEHTVESAVLAYGQGADFVEQDLVASKDGHLIVLHDIHLDTVTNVEQKYPHRKRDDGRFYAIDFTLSELKTLNVHERQDLDGKQVFSHRYQGSGDFKIATFEQHIELIQQLNRQLSKNVGLYPEIKYPAWHKEQGVDISQLVLQTLRKHELDDPNKAIYVQCFDFSETKRLRNELGAKVKLVQLIAENDWHEAPTDYELLKSTDGLAEIAKVAQGIGPWIPQLIDMQTMQPKGLVKNAHAAGLSVHPYTFRQDDLPKGVSAQQTLDLLFKQLRVDGVFSDFPDTVVKYLQSDSLQTAVK</sequence>
<dbReference type="PROSITE" id="PS51704">
    <property type="entry name" value="GP_PDE"/>
    <property type="match status" value="1"/>
</dbReference>
<dbReference type="EC" id="3.1.4.46" evidence="2"/>
<evidence type="ECO:0000256" key="4">
    <source>
        <dbReference type="ARBA" id="ARBA00022798"/>
    </source>
</evidence>
<proteinExistence type="inferred from homology"/>
<dbReference type="PANTHER" id="PTHR43620">
    <property type="entry name" value="GLYCEROPHOSPHORYL DIESTER PHOSPHODIESTERASE"/>
    <property type="match status" value="1"/>
</dbReference>
<evidence type="ECO:0000313" key="10">
    <source>
        <dbReference type="Proteomes" id="UP001247805"/>
    </source>
</evidence>
<dbReference type="Proteomes" id="UP001247805">
    <property type="component" value="Unassembled WGS sequence"/>
</dbReference>
<evidence type="ECO:0000259" key="8">
    <source>
        <dbReference type="PROSITE" id="PS51704"/>
    </source>
</evidence>
<comment type="similarity">
    <text evidence="1">Belongs to the glycerophosphoryl diester phosphodiesterase family.</text>
</comment>
<dbReference type="InterPro" id="IPR017946">
    <property type="entry name" value="PLC-like_Pdiesterase_TIM-brl"/>
</dbReference>